<evidence type="ECO:0000259" key="2">
    <source>
        <dbReference type="PROSITE" id="PS50011"/>
    </source>
</evidence>
<dbReference type="SUPFAM" id="SSF56112">
    <property type="entry name" value="Protein kinase-like (PK-like)"/>
    <property type="match status" value="1"/>
</dbReference>
<dbReference type="Ensembl" id="ENSPKIT00000027133.1">
    <property type="protein sequence ID" value="ENSPKIP00000003173.1"/>
    <property type="gene ID" value="ENSPKIG00000020774.1"/>
</dbReference>
<dbReference type="STRING" id="1676925.ENSPKIP00000003173"/>
<accession>A0A3B3QAH8</accession>
<dbReference type="InterPro" id="IPR011009">
    <property type="entry name" value="Kinase-like_dom_sf"/>
</dbReference>
<dbReference type="PANTHER" id="PTHR11909">
    <property type="entry name" value="CASEIN KINASE-RELATED"/>
    <property type="match status" value="1"/>
</dbReference>
<name>A0A3B3QAH8_9TELE</name>
<dbReference type="AlphaFoldDB" id="A0A3B3QAH8"/>
<feature type="region of interest" description="Disordered" evidence="1">
    <location>
        <begin position="45"/>
        <end position="87"/>
    </location>
</feature>
<dbReference type="GO" id="GO:0004672">
    <property type="term" value="F:protein kinase activity"/>
    <property type="evidence" value="ECO:0007669"/>
    <property type="project" value="InterPro"/>
</dbReference>
<evidence type="ECO:0000256" key="1">
    <source>
        <dbReference type="SAM" id="MobiDB-lite"/>
    </source>
</evidence>
<evidence type="ECO:0000313" key="4">
    <source>
        <dbReference type="Proteomes" id="UP000261540"/>
    </source>
</evidence>
<dbReference type="GO" id="GO:0005524">
    <property type="term" value="F:ATP binding"/>
    <property type="evidence" value="ECO:0007669"/>
    <property type="project" value="InterPro"/>
</dbReference>
<feature type="region of interest" description="Disordered" evidence="1">
    <location>
        <begin position="104"/>
        <end position="213"/>
    </location>
</feature>
<dbReference type="PROSITE" id="PS50011">
    <property type="entry name" value="PROTEIN_KINASE_DOM"/>
    <property type="match status" value="1"/>
</dbReference>
<dbReference type="InterPro" id="IPR000719">
    <property type="entry name" value="Prot_kinase_dom"/>
</dbReference>
<reference evidence="3" key="1">
    <citation type="submission" date="2025-08" db="UniProtKB">
        <authorList>
            <consortium name="Ensembl"/>
        </authorList>
    </citation>
    <scope>IDENTIFICATION</scope>
</reference>
<feature type="compositionally biased region" description="Low complexity" evidence="1">
    <location>
        <begin position="72"/>
        <end position="87"/>
    </location>
</feature>
<proteinExistence type="predicted"/>
<dbReference type="GeneTree" id="ENSGT00940000158111"/>
<evidence type="ECO:0000313" key="3">
    <source>
        <dbReference type="Ensembl" id="ENSPKIP00000003173.1"/>
    </source>
</evidence>
<keyword evidence="4" id="KW-1185">Reference proteome</keyword>
<dbReference type="Proteomes" id="UP000261540">
    <property type="component" value="Unplaced"/>
</dbReference>
<dbReference type="Gene3D" id="1.10.510.10">
    <property type="entry name" value="Transferase(Phosphotransferase) domain 1"/>
    <property type="match status" value="1"/>
</dbReference>
<feature type="domain" description="Protein kinase" evidence="2">
    <location>
        <begin position="218"/>
        <end position="527"/>
    </location>
</feature>
<reference evidence="3" key="2">
    <citation type="submission" date="2025-09" db="UniProtKB">
        <authorList>
            <consortium name="Ensembl"/>
        </authorList>
    </citation>
    <scope>IDENTIFICATION</scope>
</reference>
<organism evidence="3 4">
    <name type="scientific">Paramormyrops kingsleyae</name>
    <dbReference type="NCBI Taxonomy" id="1676925"/>
    <lineage>
        <taxon>Eukaryota</taxon>
        <taxon>Metazoa</taxon>
        <taxon>Chordata</taxon>
        <taxon>Craniata</taxon>
        <taxon>Vertebrata</taxon>
        <taxon>Euteleostomi</taxon>
        <taxon>Actinopterygii</taxon>
        <taxon>Neopterygii</taxon>
        <taxon>Teleostei</taxon>
        <taxon>Osteoglossocephala</taxon>
        <taxon>Osteoglossomorpha</taxon>
        <taxon>Osteoglossiformes</taxon>
        <taxon>Mormyridae</taxon>
        <taxon>Paramormyrops</taxon>
    </lineage>
</organism>
<sequence>MILHFCPQCGCKLQAGFKFCPSCGEKLPCEANLTVPDLVPAADDDAQQHSAAQLTDVSDGALSPGLSRPPLQRTRQTTSRARRGQTASISAPAVLVAACADLPATSQSPGPRLSPRKCQSSPKVKQEKDNDKSLAPVTGSSTPPPADQSPQVVLSARKRKQASPVLKQEEEPCSVPMLSASPRSSPAARGRTKRTKSVCPLEPLQDGQQLSDTSGRNWRVKELLGQSEVELLYAAQLVTSGTSTSCKHVLKLAPKDGKIFNEQNFLQRAAKSASVEKWKKLKKQDFLGIPACDGFGLHSDMYRFLILPNMGRTLQSIMESKGVLLSQKAMLQITCRVLDVLEYIHENEYVHADINAENIYITPTNVQVRHQDPHPAVAAPTPDRTPSLFAQVYLAGYYHAFRYCPGGKHVEYREGSRTPHEGAVEFISVDLHKGAGPSRRGDLQTLGYCVLRWLAGPLPWTALTDSPTKVAAEKERYLSDVKGLLSHCFTKRTVPGVVQVYLTQVMSLQYTECPDYQQLRGGLHEALLKMGASLEQPLNLQV</sequence>
<feature type="compositionally biased region" description="Low complexity" evidence="1">
    <location>
        <begin position="179"/>
        <end position="189"/>
    </location>
</feature>
<dbReference type="InterPro" id="IPR050235">
    <property type="entry name" value="CK1_Ser-Thr_kinase"/>
</dbReference>
<protein>
    <submittedName>
        <fullName evidence="3">VRK serine/threonine kinase 3</fullName>
    </submittedName>
</protein>
<dbReference type="SMART" id="SM00220">
    <property type="entry name" value="S_TKc"/>
    <property type="match status" value="1"/>
</dbReference>